<feature type="domain" description="Ig-like" evidence="4">
    <location>
        <begin position="339"/>
        <end position="423"/>
    </location>
</feature>
<feature type="domain" description="Ig-like" evidence="4">
    <location>
        <begin position="254"/>
        <end position="334"/>
    </location>
</feature>
<evidence type="ECO:0000256" key="1">
    <source>
        <dbReference type="ARBA" id="ARBA00022729"/>
    </source>
</evidence>
<accession>A0A8C1B2G4</accession>
<dbReference type="GO" id="GO:0009897">
    <property type="term" value="C:external side of plasma membrane"/>
    <property type="evidence" value="ECO:0007669"/>
    <property type="project" value="TreeGrafter"/>
</dbReference>
<dbReference type="GO" id="GO:0006955">
    <property type="term" value="P:immune response"/>
    <property type="evidence" value="ECO:0007669"/>
    <property type="project" value="TreeGrafter"/>
</dbReference>
<reference evidence="5" key="2">
    <citation type="submission" date="2025-09" db="UniProtKB">
        <authorList>
            <consortium name="Ensembl"/>
        </authorList>
    </citation>
    <scope>IDENTIFICATION</scope>
</reference>
<dbReference type="PROSITE" id="PS50835">
    <property type="entry name" value="IG_LIKE"/>
    <property type="match status" value="7"/>
</dbReference>
<dbReference type="SUPFAM" id="SSF48726">
    <property type="entry name" value="Immunoglobulin"/>
    <property type="match status" value="7"/>
</dbReference>
<protein>
    <submittedName>
        <fullName evidence="5">Si:ch211-8c17.2</fullName>
    </submittedName>
</protein>
<dbReference type="SMART" id="SM00409">
    <property type="entry name" value="IG"/>
    <property type="match status" value="7"/>
</dbReference>
<evidence type="ECO:0000256" key="3">
    <source>
        <dbReference type="SAM" id="SignalP"/>
    </source>
</evidence>
<dbReference type="Pfam" id="PF13927">
    <property type="entry name" value="Ig_3"/>
    <property type="match status" value="1"/>
</dbReference>
<dbReference type="GO" id="GO:0007166">
    <property type="term" value="P:cell surface receptor signaling pathway"/>
    <property type="evidence" value="ECO:0007669"/>
    <property type="project" value="TreeGrafter"/>
</dbReference>
<dbReference type="InterPro" id="IPR013783">
    <property type="entry name" value="Ig-like_fold"/>
</dbReference>
<dbReference type="GeneTree" id="ENSGT00940000162700"/>
<dbReference type="InterPro" id="IPR050488">
    <property type="entry name" value="Ig_Fc_receptor"/>
</dbReference>
<feature type="chain" id="PRO_5039951304" evidence="3">
    <location>
        <begin position="22"/>
        <end position="722"/>
    </location>
</feature>
<feature type="domain" description="Ig-like" evidence="4">
    <location>
        <begin position="533"/>
        <end position="611"/>
    </location>
</feature>
<dbReference type="AlphaFoldDB" id="A0A8C1B2G4"/>
<feature type="domain" description="Ig-like" evidence="4">
    <location>
        <begin position="431"/>
        <end position="523"/>
    </location>
</feature>
<feature type="domain" description="Ig-like" evidence="4">
    <location>
        <begin position="21"/>
        <end position="105"/>
    </location>
</feature>
<evidence type="ECO:0000313" key="5">
    <source>
        <dbReference type="Ensembl" id="ENSCCRP00000026002.2"/>
    </source>
</evidence>
<dbReference type="GO" id="GO:0004888">
    <property type="term" value="F:transmembrane signaling receptor activity"/>
    <property type="evidence" value="ECO:0007669"/>
    <property type="project" value="TreeGrafter"/>
</dbReference>
<feature type="domain" description="Ig-like" evidence="4">
    <location>
        <begin position="616"/>
        <end position="701"/>
    </location>
</feature>
<evidence type="ECO:0000259" key="4">
    <source>
        <dbReference type="PROSITE" id="PS50835"/>
    </source>
</evidence>
<evidence type="ECO:0000256" key="2">
    <source>
        <dbReference type="ARBA" id="ARBA00023157"/>
    </source>
</evidence>
<keyword evidence="1 3" id="KW-0732">Signal</keyword>
<dbReference type="SMART" id="SM00408">
    <property type="entry name" value="IGc2"/>
    <property type="match status" value="6"/>
</dbReference>
<dbReference type="Ensembl" id="ENSCCRT00000028207.2">
    <property type="protein sequence ID" value="ENSCCRP00000026002.2"/>
    <property type="gene ID" value="ENSCCRG00000063428.1"/>
</dbReference>
<name>A0A8C1B2G4_CYPCA</name>
<feature type="domain" description="Ig-like" evidence="4">
    <location>
        <begin position="163"/>
        <end position="245"/>
    </location>
</feature>
<dbReference type="InterPro" id="IPR003599">
    <property type="entry name" value="Ig_sub"/>
</dbReference>
<dbReference type="InterPro" id="IPR003598">
    <property type="entry name" value="Ig_sub2"/>
</dbReference>
<organism evidence="5 6">
    <name type="scientific">Cyprinus carpio carpio</name>
    <dbReference type="NCBI Taxonomy" id="630221"/>
    <lineage>
        <taxon>Eukaryota</taxon>
        <taxon>Metazoa</taxon>
        <taxon>Chordata</taxon>
        <taxon>Craniata</taxon>
        <taxon>Vertebrata</taxon>
        <taxon>Euteleostomi</taxon>
        <taxon>Actinopterygii</taxon>
        <taxon>Neopterygii</taxon>
        <taxon>Teleostei</taxon>
        <taxon>Ostariophysi</taxon>
        <taxon>Cypriniformes</taxon>
        <taxon>Cyprinidae</taxon>
        <taxon>Cyprininae</taxon>
        <taxon>Cyprinus</taxon>
    </lineage>
</organism>
<dbReference type="Proteomes" id="UP001108240">
    <property type="component" value="Unplaced"/>
</dbReference>
<reference evidence="5" key="1">
    <citation type="submission" date="2025-08" db="UniProtKB">
        <authorList>
            <consortium name="Ensembl"/>
        </authorList>
    </citation>
    <scope>IDENTIFICATION</scope>
</reference>
<proteinExistence type="predicted"/>
<dbReference type="PANTHER" id="PTHR11481">
    <property type="entry name" value="IMMUNOGLOBULIN FC RECEPTOR"/>
    <property type="match status" value="1"/>
</dbReference>
<feature type="signal peptide" evidence="3">
    <location>
        <begin position="1"/>
        <end position="21"/>
    </location>
</feature>
<dbReference type="InterPro" id="IPR036179">
    <property type="entry name" value="Ig-like_dom_sf"/>
</dbReference>
<evidence type="ECO:0000313" key="6">
    <source>
        <dbReference type="Proteomes" id="UP001108240"/>
    </source>
</evidence>
<sequence length="722" mass="81203">MLYSTLFFIVNCCCCTERTKAKVSIKPDQHVFRGETVTLRCDIDGEGVTSWQYSWYKDSSGSVFSELQEHTFSPVTESDAGKYSCYGAEIGGSRTSNISDAVTLTVSREFDHLFISTHKFNMLLMSDFSVFRYQSSLNLHVLFIMLYSTLFFIVNRCCCTERPKAKVSIKPDQHVFRGETVTLRCDIDGGGVTSWQYRWYKDSSLYSKLQEHTFSPVAESVTGKYFCYGAESEGSRTSQHSDEVTLKVSDIPKPTLTVLPQSSLFTGDSVTLRCEVDHLWDGWEFLWSKNSNTESTEAATKSIDSVKVSDGGEYRCRSGRGGYYTHYSEPVTVTIYERPKVKVSIKPAQHVFRGETVTLRCDIDGEGVTSWEYRWYKDGSFYSSSELQEYTFSPVTESDAGKYSCYGAERGGSRRSQHSDAVTLKVSDRAQTVLSVSPQKWLTEGDPVTLICEVYSSSTGWTFSWFSVTASPGNRYHYQLLSDSSRGAGGNYTVSSAALKHTGVYVCRAERGNPAYNTTYSNTQPVWVTGVSPPVSLIISPSRTQHFTSVSLSLSCEDQSNSDRWRVRSYTDHWGMEDCSSRWASQTGSTCTFSSIITSDTGVYWCQSESGENYHPVNITVHFGVILESPVHPVTEGDTLTLHCLYQHSTPQNPRADFYKDGSLIQNQTTEMIISTVSKSHEGFYYCKHSERGESPKSWISVRGETIRTINTTEMCLYHLQH</sequence>
<dbReference type="PANTHER" id="PTHR11481:SF64">
    <property type="entry name" value="FC RECEPTOR-LIKE PROTEIN 4"/>
    <property type="match status" value="1"/>
</dbReference>
<dbReference type="InterPro" id="IPR007110">
    <property type="entry name" value="Ig-like_dom"/>
</dbReference>
<keyword evidence="2" id="KW-1015">Disulfide bond</keyword>
<keyword evidence="6" id="KW-1185">Reference proteome</keyword>
<dbReference type="Gene3D" id="2.60.40.10">
    <property type="entry name" value="Immunoglobulins"/>
    <property type="match status" value="7"/>
</dbReference>
<dbReference type="FunFam" id="2.60.40.10:FF:001607">
    <property type="entry name" value="Leukocyte immune-type receptor TS32.15 L2.5a"/>
    <property type="match status" value="3"/>
</dbReference>
<dbReference type="Pfam" id="PF13895">
    <property type="entry name" value="Ig_2"/>
    <property type="match status" value="5"/>
</dbReference>